<sequence>MFHYPLLYPTRFVFTAHPTVKALWQQTIAGLCFVLLSAGASYGHGVVVHTEVQQAIQVEGVYDDGTPMAEAQVLVFSPGNPRTPWKTTTTDEQGKVSIVTDPEVLGRWSIQLRQAGHGATVYLDMEGDTVEVISRTESGWLKTTLIFALVLWSALATAGYFKRGRARHAHS</sequence>
<feature type="transmembrane region" description="Helical" evidence="1">
    <location>
        <begin position="140"/>
        <end position="161"/>
    </location>
</feature>
<evidence type="ECO:0000313" key="2">
    <source>
        <dbReference type="EMBL" id="MBB5022518.1"/>
    </source>
</evidence>
<accession>A0A7W8DHP8</accession>
<keyword evidence="3" id="KW-1185">Reference proteome</keyword>
<evidence type="ECO:0000313" key="3">
    <source>
        <dbReference type="Proteomes" id="UP000528322"/>
    </source>
</evidence>
<dbReference type="Proteomes" id="UP000528322">
    <property type="component" value="Unassembled WGS sequence"/>
</dbReference>
<keyword evidence="1" id="KW-1133">Transmembrane helix</keyword>
<name>A0A7W8DHP8_9BACT</name>
<organism evidence="2 3">
    <name type="scientific">Desulfurispira natronophila</name>
    <dbReference type="NCBI Taxonomy" id="682562"/>
    <lineage>
        <taxon>Bacteria</taxon>
        <taxon>Pseudomonadati</taxon>
        <taxon>Chrysiogenota</taxon>
        <taxon>Chrysiogenia</taxon>
        <taxon>Chrysiogenales</taxon>
        <taxon>Chrysiogenaceae</taxon>
        <taxon>Desulfurispira</taxon>
    </lineage>
</organism>
<dbReference type="RefSeq" id="WP_183733170.1">
    <property type="nucleotide sequence ID" value="NZ_JACHID010000012.1"/>
</dbReference>
<protein>
    <submittedName>
        <fullName evidence="2">Nickel transport protein</fullName>
    </submittedName>
</protein>
<gene>
    <name evidence="2" type="ORF">HNR37_001856</name>
</gene>
<proteinExistence type="predicted"/>
<comment type="caution">
    <text evidence="2">The sequence shown here is derived from an EMBL/GenBank/DDBJ whole genome shotgun (WGS) entry which is preliminary data.</text>
</comment>
<reference evidence="2 3" key="1">
    <citation type="submission" date="2020-08" db="EMBL/GenBank/DDBJ databases">
        <title>Genomic Encyclopedia of Type Strains, Phase IV (KMG-IV): sequencing the most valuable type-strain genomes for metagenomic binning, comparative biology and taxonomic classification.</title>
        <authorList>
            <person name="Goeker M."/>
        </authorList>
    </citation>
    <scope>NUCLEOTIDE SEQUENCE [LARGE SCALE GENOMIC DNA]</scope>
    <source>
        <strain evidence="2 3">DSM 22071</strain>
    </source>
</reference>
<keyword evidence="1" id="KW-0472">Membrane</keyword>
<evidence type="ECO:0000256" key="1">
    <source>
        <dbReference type="SAM" id="Phobius"/>
    </source>
</evidence>
<dbReference type="EMBL" id="JACHID010000012">
    <property type="protein sequence ID" value="MBB5022518.1"/>
    <property type="molecule type" value="Genomic_DNA"/>
</dbReference>
<dbReference type="AlphaFoldDB" id="A0A7W8DHP8"/>
<keyword evidence="1" id="KW-0812">Transmembrane</keyword>